<gene>
    <name evidence="1" type="ORF">MMH89_02345</name>
</gene>
<dbReference type="RefSeq" id="WP_258568773.1">
    <property type="nucleotide sequence ID" value="NZ_CP092900.1"/>
</dbReference>
<sequence>MIGLFRHGKAHTDGDEFKRPLTDEGIQWLKAVRGRYNTQWDCLLTSTAERTQQTGMILSDQVPVVLDKLYVNGSPNKKDLNELMEDLTPYLSQHKNVMIVTHHPMMQPLLQRLTDLPLKEVDFKAGTGVLINSDDLEYVLKD</sequence>
<protein>
    <submittedName>
        <fullName evidence="1">Histidine phosphatase family protein</fullName>
    </submittedName>
</protein>
<organism evidence="1 2">
    <name type="scientific">Candidatus Comchoanobacter bicostacola</name>
    <dbReference type="NCBI Taxonomy" id="2919598"/>
    <lineage>
        <taxon>Bacteria</taxon>
        <taxon>Pseudomonadati</taxon>
        <taxon>Pseudomonadota</taxon>
        <taxon>Gammaproteobacteria</taxon>
        <taxon>Candidatus Comchoanobacterales</taxon>
        <taxon>Candidatus Comchoanobacteraceae</taxon>
        <taxon>Candidatus Comchoanobacter</taxon>
    </lineage>
</organism>
<name>A0ABY5DMQ3_9GAMM</name>
<evidence type="ECO:0000313" key="1">
    <source>
        <dbReference type="EMBL" id="UTC24984.1"/>
    </source>
</evidence>
<dbReference type="EMBL" id="CP092900">
    <property type="protein sequence ID" value="UTC24984.1"/>
    <property type="molecule type" value="Genomic_DNA"/>
</dbReference>
<accession>A0ABY5DMQ3</accession>
<dbReference type="Pfam" id="PF00300">
    <property type="entry name" value="His_Phos_1"/>
    <property type="match status" value="1"/>
</dbReference>
<proteinExistence type="predicted"/>
<evidence type="ECO:0000313" key="2">
    <source>
        <dbReference type="Proteomes" id="UP001055955"/>
    </source>
</evidence>
<dbReference type="Proteomes" id="UP001055955">
    <property type="component" value="Chromosome"/>
</dbReference>
<dbReference type="InterPro" id="IPR013078">
    <property type="entry name" value="His_Pase_superF_clade-1"/>
</dbReference>
<dbReference type="InterPro" id="IPR029033">
    <property type="entry name" value="His_PPase_superfam"/>
</dbReference>
<keyword evidence="2" id="KW-1185">Reference proteome</keyword>
<dbReference type="Gene3D" id="3.40.50.1240">
    <property type="entry name" value="Phosphoglycerate mutase-like"/>
    <property type="match status" value="1"/>
</dbReference>
<dbReference type="SUPFAM" id="SSF53254">
    <property type="entry name" value="Phosphoglycerate mutase-like"/>
    <property type="match status" value="1"/>
</dbReference>
<reference evidence="1 2" key="1">
    <citation type="journal article" date="2022" name="Nat. Microbiol.">
        <title>The microbiome of a bacterivorous marine choanoflagellate contains a resource-demanding obligate bacterial associate.</title>
        <authorList>
            <person name="Needham D.M."/>
            <person name="Poirier C."/>
            <person name="Bachy C."/>
            <person name="George E.E."/>
            <person name="Wilken S."/>
            <person name="Yung C.C.M."/>
            <person name="Limardo A.J."/>
            <person name="Morando M."/>
            <person name="Sudek L."/>
            <person name="Malmstrom R.R."/>
            <person name="Keeling P.J."/>
            <person name="Santoro A.E."/>
            <person name="Worden A.Z."/>
        </authorList>
    </citation>
    <scope>NUCLEOTIDE SEQUENCE [LARGE SCALE GENOMIC DNA]</scope>
    <source>
        <strain evidence="1 2">Comchoano-1</strain>
    </source>
</reference>